<feature type="compositionally biased region" description="Basic residues" evidence="1">
    <location>
        <begin position="79"/>
        <end position="92"/>
    </location>
</feature>
<gene>
    <name evidence="2" type="ORF">AVDCRST_MAG04-3650</name>
</gene>
<sequence length="92" mass="9676">GRADGAARRGGGELPDRGARRRRHHAQLPEPELPRRARPPRHARSAPGAGVRGVAGAHGDRRPAGADPPAEPGSAAPRPARRLRGGRCRCPL</sequence>
<proteinExistence type="predicted"/>
<feature type="region of interest" description="Disordered" evidence="1">
    <location>
        <begin position="1"/>
        <end position="92"/>
    </location>
</feature>
<keyword evidence="2" id="KW-0456">Lyase</keyword>
<name>A0A6J4JK92_9PROT</name>
<feature type="non-terminal residue" evidence="2">
    <location>
        <position position="92"/>
    </location>
</feature>
<dbReference type="GO" id="GO:0008851">
    <property type="term" value="F:ethanolamine ammonia-lyase activity"/>
    <property type="evidence" value="ECO:0007669"/>
    <property type="project" value="UniProtKB-EC"/>
</dbReference>
<feature type="non-terminal residue" evidence="2">
    <location>
        <position position="1"/>
    </location>
</feature>
<dbReference type="EC" id="4.3.1.7" evidence="2"/>
<evidence type="ECO:0000313" key="2">
    <source>
        <dbReference type="EMBL" id="CAA9279930.1"/>
    </source>
</evidence>
<protein>
    <submittedName>
        <fullName evidence="2">Ethanolamine ammonia-lyase heavy chain</fullName>
        <ecNumber evidence="2">4.3.1.7</ecNumber>
    </submittedName>
</protein>
<organism evidence="2">
    <name type="scientific">uncultured Acetobacteraceae bacterium</name>
    <dbReference type="NCBI Taxonomy" id="169975"/>
    <lineage>
        <taxon>Bacteria</taxon>
        <taxon>Pseudomonadati</taxon>
        <taxon>Pseudomonadota</taxon>
        <taxon>Alphaproteobacteria</taxon>
        <taxon>Acetobacterales</taxon>
        <taxon>Acetobacteraceae</taxon>
        <taxon>environmental samples</taxon>
    </lineage>
</organism>
<dbReference type="EMBL" id="CADCTL010000268">
    <property type="protein sequence ID" value="CAA9279930.1"/>
    <property type="molecule type" value="Genomic_DNA"/>
</dbReference>
<dbReference type="AlphaFoldDB" id="A0A6J4JK92"/>
<feature type="compositionally biased region" description="Basic and acidic residues" evidence="1">
    <location>
        <begin position="1"/>
        <end position="18"/>
    </location>
</feature>
<accession>A0A6J4JK92</accession>
<evidence type="ECO:0000256" key="1">
    <source>
        <dbReference type="SAM" id="MobiDB-lite"/>
    </source>
</evidence>
<reference evidence="2" key="1">
    <citation type="submission" date="2020-02" db="EMBL/GenBank/DDBJ databases">
        <authorList>
            <person name="Meier V. D."/>
        </authorList>
    </citation>
    <scope>NUCLEOTIDE SEQUENCE</scope>
    <source>
        <strain evidence="2">AVDCRST_MAG04</strain>
    </source>
</reference>
<feature type="compositionally biased region" description="Low complexity" evidence="1">
    <location>
        <begin position="45"/>
        <end position="57"/>
    </location>
</feature>